<dbReference type="NCBIfam" id="TIGR01725">
    <property type="entry name" value="phge_HK97_gp10"/>
    <property type="match status" value="1"/>
</dbReference>
<sequence>MATQISGLDDVLRKMQAIGNQKIIKRLARKAAREAINIVRDAARENAKAIDDKKSSEKIWKNIVSRSGKISNKGAVRERVGILGGASFGDGKTAIITKKEYKSFVGPISSSTVIGLTGGDTRHWRWIEFGTSEQAARPFMRPALSENTDKVTDKFVQSFRRELDAVLGVIK</sequence>
<evidence type="ECO:0000313" key="1">
    <source>
        <dbReference type="EMBL" id="MBD0221888.1"/>
    </source>
</evidence>
<proteinExistence type="predicted"/>
<dbReference type="EMBL" id="JACSVK010000101">
    <property type="protein sequence ID" value="MBD0221888.1"/>
    <property type="molecule type" value="Genomic_DNA"/>
</dbReference>
<protein>
    <submittedName>
        <fullName evidence="1">HK97 gp10 family phage protein</fullName>
    </submittedName>
</protein>
<comment type="caution">
    <text evidence="1">The sequence shown here is derived from an EMBL/GenBank/DDBJ whole genome shotgun (WGS) entry which is preliminary data.</text>
</comment>
<dbReference type="Proteomes" id="UP000634608">
    <property type="component" value="Unassembled WGS sequence"/>
</dbReference>
<accession>A0A241YLQ8</accession>
<name>A0A241YLQ8_ACIBA</name>
<gene>
    <name evidence="1" type="ORF">IAG11_18630</name>
</gene>
<organism evidence="1 2">
    <name type="scientific">Acinetobacter baumannii</name>
    <dbReference type="NCBI Taxonomy" id="470"/>
    <lineage>
        <taxon>Bacteria</taxon>
        <taxon>Pseudomonadati</taxon>
        <taxon>Pseudomonadota</taxon>
        <taxon>Gammaproteobacteria</taxon>
        <taxon>Moraxellales</taxon>
        <taxon>Moraxellaceae</taxon>
        <taxon>Acinetobacter</taxon>
        <taxon>Acinetobacter calcoaceticus/baumannii complex</taxon>
    </lineage>
</organism>
<dbReference type="AlphaFoldDB" id="A0A241YLQ8"/>
<dbReference type="InterPro" id="IPR010064">
    <property type="entry name" value="HK97-gp10_tail"/>
</dbReference>
<reference evidence="1" key="1">
    <citation type="submission" date="2020-08" db="EMBL/GenBank/DDBJ databases">
        <title>Diversity of carbapenem-resistant Acinetobacter baumannii and bacteriophage-mediated spread of the Oxa23 carbapenemase.</title>
        <authorList>
            <person name="Abouelfetouh A."/>
            <person name="Mattock J."/>
            <person name="Turner D."/>
            <person name="Li E."/>
            <person name="Evans B.A."/>
        </authorList>
    </citation>
    <scope>NUCLEOTIDE SEQUENCE</scope>
    <source>
        <strain evidence="1">A86</strain>
    </source>
</reference>
<dbReference type="RefSeq" id="WP_086379249.1">
    <property type="nucleotide sequence ID" value="NZ_CAJHHL010000003.1"/>
</dbReference>
<evidence type="ECO:0000313" key="2">
    <source>
        <dbReference type="Proteomes" id="UP000634608"/>
    </source>
</evidence>
<dbReference type="Pfam" id="PF04883">
    <property type="entry name" value="HK97-gp10_like"/>
    <property type="match status" value="1"/>
</dbReference>